<dbReference type="EMBL" id="JAGEPA010000001">
    <property type="protein sequence ID" value="MBO1428974.1"/>
    <property type="molecule type" value="Genomic_DNA"/>
</dbReference>
<accession>A0ABS3MC02</accession>
<evidence type="ECO:0000313" key="1">
    <source>
        <dbReference type="EMBL" id="MBO1428974.1"/>
    </source>
</evidence>
<protein>
    <submittedName>
        <fullName evidence="1">Uncharacterized protein</fullName>
    </submittedName>
</protein>
<gene>
    <name evidence="1" type="ORF">J4P68_05960</name>
</gene>
<dbReference type="Proteomes" id="UP000692816">
    <property type="component" value="Unassembled WGS sequence"/>
</dbReference>
<reference evidence="1" key="1">
    <citation type="journal article" date="2021" name="Int. J. Syst. Evol. Microbiol.">
        <title>Bradyrhizobium septentrionale sp. nov. (sv. septentrionale) and Bradyrhizobium quebecense sp. nov. (sv. septentrionale) associated with legumes native to Canada possess rearranged symbiosis genes and numerous insertion sequences.</title>
        <authorList>
            <person name="Bromfield E.S.P."/>
            <person name="Cloutier S."/>
        </authorList>
    </citation>
    <scope>NUCLEOTIDE SEQUENCE</scope>
    <source>
        <strain evidence="1">12S5</strain>
    </source>
</reference>
<organism evidence="1 2">
    <name type="scientific">Bradyrhizobium quebecense</name>
    <dbReference type="NCBI Taxonomy" id="2748629"/>
    <lineage>
        <taxon>Bacteria</taxon>
        <taxon>Pseudomonadati</taxon>
        <taxon>Pseudomonadota</taxon>
        <taxon>Alphaproteobacteria</taxon>
        <taxon>Hyphomicrobiales</taxon>
        <taxon>Nitrobacteraceae</taxon>
        <taxon>Bradyrhizobium</taxon>
    </lineage>
</organism>
<dbReference type="RefSeq" id="WP_207831157.1">
    <property type="nucleotide sequence ID" value="NZ_CP088282.1"/>
</dbReference>
<name>A0ABS3MC02_9BRAD</name>
<evidence type="ECO:0000313" key="2">
    <source>
        <dbReference type="Proteomes" id="UP000692816"/>
    </source>
</evidence>
<proteinExistence type="predicted"/>
<keyword evidence="2" id="KW-1185">Reference proteome</keyword>
<comment type="caution">
    <text evidence="1">The sequence shown here is derived from an EMBL/GenBank/DDBJ whole genome shotgun (WGS) entry which is preliminary data.</text>
</comment>
<sequence>MSDSRLPRRFDLFTSAKTACAIRARHPALHEALVQATLDPSVRSIGYQAKAIVGAAEVTIDAVIMQQDEGRYLLDVVPARQLRDLEQEGLVRLAVRELELQVKTVTMEELRAQPRRGNCAFVWSYKERAVPVGIRMRVLQALRDDGPMELGRLLEGLHADRDPAPAVMSMACNDLIEIDLASHRLGPGSMVRART</sequence>